<dbReference type="Gene3D" id="1.25.40.880">
    <property type="entry name" value="Alkyl sulfatase, dimerisation domain"/>
    <property type="match status" value="1"/>
</dbReference>
<name>A0A937RI28_9ACTN</name>
<evidence type="ECO:0000313" key="2">
    <source>
        <dbReference type="EMBL" id="MBL7629239.1"/>
    </source>
</evidence>
<dbReference type="RefSeq" id="WP_203006774.1">
    <property type="nucleotide sequence ID" value="NZ_JADWYU010000385.1"/>
</dbReference>
<comment type="caution">
    <text evidence="2">The sequence shown here is derived from an EMBL/GenBank/DDBJ whole genome shotgun (WGS) entry which is preliminary data.</text>
</comment>
<dbReference type="InterPro" id="IPR038536">
    <property type="entry name" value="Alkyl/aryl-sulf_dimr_sf"/>
</dbReference>
<accession>A0A937RI28</accession>
<dbReference type="SMART" id="SM00849">
    <property type="entry name" value="Lactamase_B"/>
    <property type="match status" value="1"/>
</dbReference>
<dbReference type="InterPro" id="IPR029228">
    <property type="entry name" value="Alkyl_sulf_dimr"/>
</dbReference>
<dbReference type="Pfam" id="PF14863">
    <property type="entry name" value="Alkyl_sulf_dimr"/>
    <property type="match status" value="1"/>
</dbReference>
<gene>
    <name evidence="2" type="ORF">I7412_19145</name>
</gene>
<dbReference type="Proteomes" id="UP000604475">
    <property type="component" value="Unassembled WGS sequence"/>
</dbReference>
<dbReference type="InterPro" id="IPR036866">
    <property type="entry name" value="RibonucZ/Hydroxyglut_hydro"/>
</dbReference>
<dbReference type="Pfam" id="PF00753">
    <property type="entry name" value="Lactamase_B"/>
    <property type="match status" value="1"/>
</dbReference>
<dbReference type="PANTHER" id="PTHR43223:SF2">
    <property type="entry name" value="METALLO-BETA-LACTAMASE DOMAIN-CONTAINING PROTEIN"/>
    <property type="match status" value="1"/>
</dbReference>
<dbReference type="Gene3D" id="3.60.15.30">
    <property type="entry name" value="Metallo-beta-lactamase domain"/>
    <property type="match status" value="1"/>
</dbReference>
<dbReference type="InterPro" id="IPR001279">
    <property type="entry name" value="Metallo-B-lactamas"/>
</dbReference>
<dbReference type="GO" id="GO:0046983">
    <property type="term" value="F:protein dimerization activity"/>
    <property type="evidence" value="ECO:0007669"/>
    <property type="project" value="InterPro"/>
</dbReference>
<sequence length="411" mass="45870">MSPQRQPLNALIVKEGEGVQAAVPLGDGIFASRGISNSYLVTSPDGDLLINTGMYFEAEQIRERFAQVSDNPVRVIVFTQGHPDHVGGWSQLDAPGVETIAQANHADVREYFHRLQPFFARRSGRLWSRDITNVDRSYQPPEPVVTTTFRDSHAFTLGGRRFELYSTPGGETTDSLVVWLPEERILFTGNLTGPLFGHIPNLYTVRGDKIRSAIAYLHSVDRILALSPEQLITGHGEPIRGADDIRRRLTQMRDATAYVRDRTIEGMNAGVDLWTLMGQITLPPALDIPQGHGKVPWIVRAIWEEHTGWFRYESTTELYDVPPSAIWDDLIELTGGTAPLLARAEAHLAAGRALHALHFAEIVLSQTPKDPAALRVKLEAHELLLARSGRENFSEVRWLEAEIRDIQEALS</sequence>
<feature type="domain" description="Metallo-beta-lactamase" evidence="1">
    <location>
        <begin position="35"/>
        <end position="235"/>
    </location>
</feature>
<reference evidence="2" key="1">
    <citation type="submission" date="2020-12" db="EMBL/GenBank/DDBJ databases">
        <title>Genomic characterization of non-nitrogen-fixing Frankia strains.</title>
        <authorList>
            <person name="Carlos-Shanley C."/>
            <person name="Guerra T."/>
            <person name="Hahn D."/>
        </authorList>
    </citation>
    <scope>NUCLEOTIDE SEQUENCE</scope>
    <source>
        <strain evidence="2">CN6</strain>
    </source>
</reference>
<evidence type="ECO:0000259" key="1">
    <source>
        <dbReference type="SMART" id="SM00849"/>
    </source>
</evidence>
<protein>
    <submittedName>
        <fullName evidence="2">MBL fold metallo-hydrolase</fullName>
    </submittedName>
</protein>
<dbReference type="PANTHER" id="PTHR43223">
    <property type="entry name" value="ALKYL/ARYL-SULFATASE"/>
    <property type="match status" value="1"/>
</dbReference>
<keyword evidence="3" id="KW-1185">Reference proteome</keyword>
<dbReference type="InterPro" id="IPR052195">
    <property type="entry name" value="Bact_Alkyl/Aryl-Sulfatase"/>
</dbReference>
<dbReference type="AlphaFoldDB" id="A0A937RI28"/>
<dbReference type="EMBL" id="JAEACQ010000224">
    <property type="protein sequence ID" value="MBL7629239.1"/>
    <property type="molecule type" value="Genomic_DNA"/>
</dbReference>
<organism evidence="2 3">
    <name type="scientific">Frankia nepalensis</name>
    <dbReference type="NCBI Taxonomy" id="1836974"/>
    <lineage>
        <taxon>Bacteria</taxon>
        <taxon>Bacillati</taxon>
        <taxon>Actinomycetota</taxon>
        <taxon>Actinomycetes</taxon>
        <taxon>Frankiales</taxon>
        <taxon>Frankiaceae</taxon>
        <taxon>Frankia</taxon>
    </lineage>
</organism>
<evidence type="ECO:0000313" key="3">
    <source>
        <dbReference type="Proteomes" id="UP000604475"/>
    </source>
</evidence>
<dbReference type="SUPFAM" id="SSF56281">
    <property type="entry name" value="Metallo-hydrolase/oxidoreductase"/>
    <property type="match status" value="1"/>
</dbReference>
<proteinExistence type="predicted"/>